<dbReference type="RefSeq" id="YP_009821733.1">
    <property type="nucleotide sequence ID" value="NC_048179.1"/>
</dbReference>
<keyword evidence="3" id="KW-1185">Reference proteome</keyword>
<feature type="domain" description="Phage protein Gp138 N-terminal" evidence="1">
    <location>
        <begin position="30"/>
        <end position="127"/>
    </location>
</feature>
<name>A0A4D6DVW3_9CAUD</name>
<dbReference type="GeneID" id="55013219"/>
<dbReference type="SMR" id="A0A4D6DVW3"/>
<dbReference type="EMBL" id="MK673511">
    <property type="protein sequence ID" value="QBZ70521.1"/>
    <property type="molecule type" value="Genomic_DNA"/>
</dbReference>
<sequence length="214" mass="23209">MAVNDFKTATLDEALEAALFAAAIGKRHCLPGRVMSFDKDTQTITAEPMISAERPDGSMLRLPPIADAPLFQLGGGLFVITVEPKENDPCLLLVADRCIDNWYETAENNVPGDFRQNDLSDCFVLVGFRPRPMKITNWMEGITIRKVDGSHYININNSGKVSVKATELDLTSTPTLTAPNTSATFKEATIGGIKFSTHKHKENGDGGGITDGPQ</sequence>
<dbReference type="InterPro" id="IPR037026">
    <property type="entry name" value="Vgr_OB-fold_dom_sf"/>
</dbReference>
<protein>
    <submittedName>
        <fullName evidence="2">Baseplate assembly protein V</fullName>
    </submittedName>
</protein>
<dbReference type="InterPro" id="IPR041599">
    <property type="entry name" value="Gp138_N"/>
</dbReference>
<reference evidence="2 3" key="1">
    <citation type="submission" date="2019-03" db="EMBL/GenBank/DDBJ databases">
        <authorList>
            <person name="Connerton I.F."/>
            <person name="El-Shibiny A."/>
            <person name="Hooton S."/>
            <person name="Mohamed A."/>
            <person name="Taha O."/>
            <person name="E-Sherif H.M."/>
            <person name="Connerton P.L."/>
        </authorList>
    </citation>
    <scope>NUCLEOTIDE SEQUENCE [LARGE SCALE GENOMIC DNA]</scope>
</reference>
<evidence type="ECO:0000313" key="2">
    <source>
        <dbReference type="EMBL" id="QBZ70521.1"/>
    </source>
</evidence>
<dbReference type="Gene3D" id="2.40.50.230">
    <property type="entry name" value="Gp5 N-terminal domain"/>
    <property type="match status" value="1"/>
</dbReference>
<evidence type="ECO:0000313" key="3">
    <source>
        <dbReference type="Proteomes" id="UP000297083"/>
    </source>
</evidence>
<dbReference type="Proteomes" id="UP000297083">
    <property type="component" value="Segment"/>
</dbReference>
<accession>A0A4D6DVW3</accession>
<proteinExistence type="predicted"/>
<evidence type="ECO:0000259" key="1">
    <source>
        <dbReference type="Pfam" id="PF18352"/>
    </source>
</evidence>
<dbReference type="Pfam" id="PF18352">
    <property type="entry name" value="Gp138_N"/>
    <property type="match status" value="1"/>
</dbReference>
<dbReference type="KEGG" id="vg:55013219"/>
<organism evidence="2 3">
    <name type="scientific">Salmonella phage ZCSE2</name>
    <dbReference type="NCBI Taxonomy" id="2562175"/>
    <lineage>
        <taxon>Viruses</taxon>
        <taxon>Duplodnaviria</taxon>
        <taxon>Heunggongvirae</taxon>
        <taxon>Uroviricota</taxon>
        <taxon>Caudoviricetes</taxon>
        <taxon>Loughboroughvirus</taxon>
        <taxon>Loughboroughvirus ZCSE2</taxon>
    </lineage>
</organism>